<keyword evidence="5" id="KW-0813">Transport</keyword>
<feature type="transmembrane region" description="Helical" evidence="5">
    <location>
        <begin position="20"/>
        <end position="41"/>
    </location>
</feature>
<evidence type="ECO:0000259" key="6">
    <source>
        <dbReference type="PROSITE" id="PS50928"/>
    </source>
</evidence>
<proteinExistence type="inferred from homology"/>
<feature type="transmembrane region" description="Helical" evidence="5">
    <location>
        <begin position="490"/>
        <end position="510"/>
    </location>
</feature>
<feature type="transmembrane region" description="Helical" evidence="5">
    <location>
        <begin position="546"/>
        <end position="567"/>
    </location>
</feature>
<feature type="transmembrane region" description="Helical" evidence="5">
    <location>
        <begin position="295"/>
        <end position="315"/>
    </location>
</feature>
<dbReference type="RefSeq" id="WP_070067903.1">
    <property type="nucleotide sequence ID" value="NZ_MJUW02000112.1"/>
</dbReference>
<dbReference type="Proteomes" id="UP000242219">
    <property type="component" value="Unassembled WGS sequence"/>
</dbReference>
<dbReference type="AlphaFoldDB" id="A0A1V6LXW5"/>
<name>A0A1V6LXW5_9BACT</name>
<feature type="domain" description="ABC transmembrane type-1" evidence="6">
    <location>
        <begin position="380"/>
        <end position="566"/>
    </location>
</feature>
<feature type="transmembrane region" description="Helical" evidence="5">
    <location>
        <begin position="135"/>
        <end position="156"/>
    </location>
</feature>
<reference evidence="7 8" key="1">
    <citation type="journal article" date="2016" name="Genome Announc.">
        <title>Draft Genome Sequence of the Anaerobic Ammonium-Oxidizing Bacterium 'Candidatus Brocadia sp. 40'.</title>
        <authorList>
            <person name="Ali M."/>
            <person name="Haroon M.F."/>
            <person name="Narita Y."/>
            <person name="Zhang L."/>
            <person name="Rangel Shaw D."/>
            <person name="Okabe S."/>
            <person name="Saikaly P.E."/>
        </authorList>
    </citation>
    <scope>NUCLEOTIDE SEQUENCE [LARGE SCALE GENOMIC DNA]</scope>
    <source>
        <strain evidence="7 8">40</strain>
    </source>
</reference>
<feature type="transmembrane region" description="Helical" evidence="5">
    <location>
        <begin position="446"/>
        <end position="470"/>
    </location>
</feature>
<evidence type="ECO:0000256" key="3">
    <source>
        <dbReference type="ARBA" id="ARBA00022989"/>
    </source>
</evidence>
<evidence type="ECO:0000313" key="8">
    <source>
        <dbReference type="Proteomes" id="UP000242219"/>
    </source>
</evidence>
<accession>A0A1V6LXW5</accession>
<feature type="transmembrane region" description="Helical" evidence="5">
    <location>
        <begin position="522"/>
        <end position="540"/>
    </location>
</feature>
<feature type="transmembrane region" description="Helical" evidence="5">
    <location>
        <begin position="415"/>
        <end position="434"/>
    </location>
</feature>
<comment type="subcellular location">
    <subcellularLocation>
        <location evidence="1 5">Cell membrane</location>
        <topology evidence="1 5">Multi-pass membrane protein</topology>
    </subcellularLocation>
</comment>
<evidence type="ECO:0000256" key="5">
    <source>
        <dbReference type="RuleBase" id="RU363032"/>
    </source>
</evidence>
<dbReference type="PROSITE" id="PS50928">
    <property type="entry name" value="ABC_TM1"/>
    <property type="match status" value="2"/>
</dbReference>
<dbReference type="Gene3D" id="1.10.3720.10">
    <property type="entry name" value="MetI-like"/>
    <property type="match status" value="2"/>
</dbReference>
<comment type="similarity">
    <text evidence="5">Belongs to the binding-protein-dependent transport system permease family.</text>
</comment>
<comment type="caution">
    <text evidence="7">The sequence shown here is derived from an EMBL/GenBank/DDBJ whole genome shotgun (WGS) entry which is preliminary data.</text>
</comment>
<dbReference type="InterPro" id="IPR000515">
    <property type="entry name" value="MetI-like"/>
</dbReference>
<dbReference type="GO" id="GO:0005886">
    <property type="term" value="C:plasma membrane"/>
    <property type="evidence" value="ECO:0007669"/>
    <property type="project" value="UniProtKB-SubCell"/>
</dbReference>
<dbReference type="PANTHER" id="PTHR42744:SF1">
    <property type="entry name" value="BINDING-PROTEIN-DEPENDENT TRANSPORT SYSTEMS INNER MEMBRANE COMPONENT"/>
    <property type="match status" value="1"/>
</dbReference>
<feature type="transmembrane region" description="Helical" evidence="5">
    <location>
        <begin position="74"/>
        <end position="92"/>
    </location>
</feature>
<evidence type="ECO:0000256" key="4">
    <source>
        <dbReference type="ARBA" id="ARBA00023136"/>
    </source>
</evidence>
<keyword evidence="8" id="KW-1185">Reference proteome</keyword>
<sequence>MTKIFHNTRNNKSTHKPVRFGWIDFFLILGITGLFCGFISVKKEWMGTLCPTVEIDLSPWALPKYTFFSMTRGIIAYGFSLIFTLVYGYWAAKDRIAEKVLIPLLDILQSIPVLGFMPGLVLTFVSLFHQSNIGLELAAIIMIFTGQVWNMTFSFYHSLRAVPADMRQAATSFQFGWWQTLKWIEIPCAIIGLIWNSMMSMAGGWFYLMICEAFVLGQNDFRLPGVGSYMSVAVNHNNFPAMIYAITAMMVMIVFLDFFLWRPAIAWSQKFKIEETGTQTLVSSFFLNWLRKAGLLHYIGSMFSFIINSGLNYLFCLFSGKKAHLEGTKEIRPPFHVFMWMIYAAFISLFGFGCRKLYHLLQALSLSNWHQILWCGCLTLFRVLSAVVIGTLWTFPVGLIIGLSPKLSRILQPGVQIVASFPAPMLYTIIVILLQIAGISLNFGSIVLMLLGTQWYILFNVIAGTMSIPTDLKEVSYLYEMNLWQRLKNLYIPAVFPFLITGWVAAAGGAWNASIVAEFFTLRGRIITANGLGAIISQAAEKANFALLAGAVLTMSVFVVVFNRIVWRSLYNIVQKKYTFS</sequence>
<evidence type="ECO:0000256" key="2">
    <source>
        <dbReference type="ARBA" id="ARBA00022692"/>
    </source>
</evidence>
<dbReference type="CDD" id="cd06261">
    <property type="entry name" value="TM_PBP2"/>
    <property type="match status" value="2"/>
</dbReference>
<evidence type="ECO:0000313" key="7">
    <source>
        <dbReference type="EMBL" id="OQD44970.1"/>
    </source>
</evidence>
<feature type="transmembrane region" description="Helical" evidence="5">
    <location>
        <begin position="372"/>
        <end position="395"/>
    </location>
</feature>
<dbReference type="EMBL" id="MJUW02000112">
    <property type="protein sequence ID" value="OQD44970.1"/>
    <property type="molecule type" value="Genomic_DNA"/>
</dbReference>
<feature type="domain" description="ABC transmembrane type-1" evidence="6">
    <location>
        <begin position="66"/>
        <end position="261"/>
    </location>
</feature>
<dbReference type="PANTHER" id="PTHR42744">
    <property type="entry name" value="BINDING-PROTEIN-DEPENDENT TRANSPORT SYSTEMS INNER MEMBRANE COMPONENT"/>
    <property type="match status" value="1"/>
</dbReference>
<dbReference type="SUPFAM" id="SSF161098">
    <property type="entry name" value="MetI-like"/>
    <property type="match status" value="2"/>
</dbReference>
<feature type="transmembrane region" description="Helical" evidence="5">
    <location>
        <begin position="335"/>
        <end position="352"/>
    </location>
</feature>
<keyword evidence="4 5" id="KW-0472">Membrane</keyword>
<dbReference type="InterPro" id="IPR035906">
    <property type="entry name" value="MetI-like_sf"/>
</dbReference>
<dbReference type="Pfam" id="PF00528">
    <property type="entry name" value="BPD_transp_1"/>
    <property type="match status" value="2"/>
</dbReference>
<gene>
    <name evidence="7" type="ORF">BIY37_11160</name>
</gene>
<feature type="transmembrane region" description="Helical" evidence="5">
    <location>
        <begin position="241"/>
        <end position="261"/>
    </location>
</feature>
<keyword evidence="2 5" id="KW-0812">Transmembrane</keyword>
<feature type="transmembrane region" description="Helical" evidence="5">
    <location>
        <begin position="107"/>
        <end position="128"/>
    </location>
</feature>
<keyword evidence="3 5" id="KW-1133">Transmembrane helix</keyword>
<organism evidence="7 8">
    <name type="scientific">Candidatus Brocadia sapporoensis</name>
    <dbReference type="NCBI Taxonomy" id="392547"/>
    <lineage>
        <taxon>Bacteria</taxon>
        <taxon>Pseudomonadati</taxon>
        <taxon>Planctomycetota</taxon>
        <taxon>Candidatus Brocadiia</taxon>
        <taxon>Candidatus Brocadiales</taxon>
        <taxon>Candidatus Brocadiaceae</taxon>
        <taxon>Candidatus Brocadia</taxon>
    </lineage>
</organism>
<dbReference type="GO" id="GO:0055085">
    <property type="term" value="P:transmembrane transport"/>
    <property type="evidence" value="ECO:0007669"/>
    <property type="project" value="InterPro"/>
</dbReference>
<evidence type="ECO:0000256" key="1">
    <source>
        <dbReference type="ARBA" id="ARBA00004651"/>
    </source>
</evidence>
<protein>
    <submittedName>
        <fullName evidence="7">ABC transporter permease</fullName>
    </submittedName>
</protein>